<keyword evidence="2" id="KW-1185">Reference proteome</keyword>
<dbReference type="EMBL" id="NNAY01003058">
    <property type="protein sequence ID" value="OXU20039.1"/>
    <property type="molecule type" value="Genomic_DNA"/>
</dbReference>
<sequence>MAACQKATIGSLLIDSGVHKEETLLRLARPQFAKITVEFSSFKESVRSFLLVSLVSDQFYESRLAKTTSGIPLFLLNSRYGGRAHFPRKPLGAASVLVVGSDRVAAATSRRPPFEE</sequence>
<evidence type="ECO:0000313" key="2">
    <source>
        <dbReference type="Proteomes" id="UP000215335"/>
    </source>
</evidence>
<proteinExistence type="predicted"/>
<reference evidence="1 2" key="1">
    <citation type="journal article" date="2017" name="Curr. Biol.">
        <title>The Evolution of Venom by Co-option of Single-Copy Genes.</title>
        <authorList>
            <person name="Martinson E.O."/>
            <person name="Mrinalini"/>
            <person name="Kelkar Y.D."/>
            <person name="Chang C.H."/>
            <person name="Werren J.H."/>
        </authorList>
    </citation>
    <scope>NUCLEOTIDE SEQUENCE [LARGE SCALE GENOMIC DNA]</scope>
    <source>
        <strain evidence="1 2">Alberta</strain>
        <tissue evidence="1">Whole body</tissue>
    </source>
</reference>
<dbReference type="AlphaFoldDB" id="A0A232ENU4"/>
<accession>A0A232ENU4</accession>
<comment type="caution">
    <text evidence="1">The sequence shown here is derived from an EMBL/GenBank/DDBJ whole genome shotgun (WGS) entry which is preliminary data.</text>
</comment>
<dbReference type="Proteomes" id="UP000215335">
    <property type="component" value="Unassembled WGS sequence"/>
</dbReference>
<protein>
    <submittedName>
        <fullName evidence="1">Uncharacterized protein</fullName>
    </submittedName>
</protein>
<name>A0A232ENU4_9HYME</name>
<organism evidence="1 2">
    <name type="scientific">Trichomalopsis sarcophagae</name>
    <dbReference type="NCBI Taxonomy" id="543379"/>
    <lineage>
        <taxon>Eukaryota</taxon>
        <taxon>Metazoa</taxon>
        <taxon>Ecdysozoa</taxon>
        <taxon>Arthropoda</taxon>
        <taxon>Hexapoda</taxon>
        <taxon>Insecta</taxon>
        <taxon>Pterygota</taxon>
        <taxon>Neoptera</taxon>
        <taxon>Endopterygota</taxon>
        <taxon>Hymenoptera</taxon>
        <taxon>Apocrita</taxon>
        <taxon>Proctotrupomorpha</taxon>
        <taxon>Chalcidoidea</taxon>
        <taxon>Pteromalidae</taxon>
        <taxon>Pteromalinae</taxon>
        <taxon>Trichomalopsis</taxon>
    </lineage>
</organism>
<evidence type="ECO:0000313" key="1">
    <source>
        <dbReference type="EMBL" id="OXU20039.1"/>
    </source>
</evidence>
<gene>
    <name evidence="1" type="ORF">TSAR_010889</name>
</gene>